<name>A0ABY5YDU3_9FLAO</name>
<sequence length="113" mass="13084">MRPRLVSNDFDQDGDLDFGILSTFPNYNQSPTYSFVYLENKNPDQFLFEPYRMDSSNLGRWMLMDTGDVDQDGDVDIVLSSFSYSFTTVPKHLNEAWRNSDVDLLITENNLIP</sequence>
<dbReference type="EMBL" id="CP104205">
    <property type="protein sequence ID" value="UWX56041.1"/>
    <property type="molecule type" value="Genomic_DNA"/>
</dbReference>
<keyword evidence="2" id="KW-1185">Reference proteome</keyword>
<accession>A0ABY5YDU3</accession>
<proteinExistence type="predicted"/>
<protein>
    <submittedName>
        <fullName evidence="1">FG-GAP-like repeat-containing protein</fullName>
    </submittedName>
</protein>
<evidence type="ECO:0000313" key="2">
    <source>
        <dbReference type="Proteomes" id="UP001059209"/>
    </source>
</evidence>
<dbReference type="SUPFAM" id="SSF69318">
    <property type="entry name" value="Integrin alpha N-terminal domain"/>
    <property type="match status" value="1"/>
</dbReference>
<gene>
    <name evidence="1" type="ORF">NYZ99_06910</name>
</gene>
<dbReference type="Proteomes" id="UP001059209">
    <property type="component" value="Chromosome"/>
</dbReference>
<evidence type="ECO:0000313" key="1">
    <source>
        <dbReference type="EMBL" id="UWX56041.1"/>
    </source>
</evidence>
<reference evidence="1" key="1">
    <citation type="submission" date="2022-09" db="EMBL/GenBank/DDBJ databases">
        <title>Maribacter litopenaei sp. nov., isolated from the intestinal tract of the Pacific White Shrimp, Litopenaeus vannamei.</title>
        <authorList>
            <person name="Kim S.Y."/>
            <person name="Hwang C.Y."/>
        </authorList>
    </citation>
    <scope>NUCLEOTIDE SEQUENCE</scope>
    <source>
        <strain evidence="1">HL-LV01</strain>
    </source>
</reference>
<dbReference type="RefSeq" id="WP_260574564.1">
    <property type="nucleotide sequence ID" value="NZ_CP104205.1"/>
</dbReference>
<organism evidence="1 2">
    <name type="scientific">Maribacter litopenaei</name>
    <dbReference type="NCBI Taxonomy" id="2976127"/>
    <lineage>
        <taxon>Bacteria</taxon>
        <taxon>Pseudomonadati</taxon>
        <taxon>Bacteroidota</taxon>
        <taxon>Flavobacteriia</taxon>
        <taxon>Flavobacteriales</taxon>
        <taxon>Flavobacteriaceae</taxon>
        <taxon>Maribacter</taxon>
    </lineage>
</organism>
<dbReference type="InterPro" id="IPR028994">
    <property type="entry name" value="Integrin_alpha_N"/>
</dbReference>